<keyword evidence="2" id="KW-1185">Reference proteome</keyword>
<protein>
    <submittedName>
        <fullName evidence="1">Uncharacterized protein</fullName>
    </submittedName>
</protein>
<name>A0A0C2JVG3_THEKT</name>
<dbReference type="Proteomes" id="UP000031668">
    <property type="component" value="Unassembled WGS sequence"/>
</dbReference>
<gene>
    <name evidence="1" type="ORF">RF11_07214</name>
</gene>
<comment type="caution">
    <text evidence="1">The sequence shown here is derived from an EMBL/GenBank/DDBJ whole genome shotgun (WGS) entry which is preliminary data.</text>
</comment>
<dbReference type="AlphaFoldDB" id="A0A0C2JVG3"/>
<proteinExistence type="predicted"/>
<evidence type="ECO:0000313" key="2">
    <source>
        <dbReference type="Proteomes" id="UP000031668"/>
    </source>
</evidence>
<dbReference type="EMBL" id="JWZT01000855">
    <property type="protein sequence ID" value="KII73413.1"/>
    <property type="molecule type" value="Genomic_DNA"/>
</dbReference>
<evidence type="ECO:0000313" key="1">
    <source>
        <dbReference type="EMBL" id="KII73413.1"/>
    </source>
</evidence>
<reference evidence="1 2" key="1">
    <citation type="journal article" date="2014" name="Genome Biol. Evol.">
        <title>The genome of the myxosporean Thelohanellus kitauei shows adaptations to nutrient acquisition within its fish host.</title>
        <authorList>
            <person name="Yang Y."/>
            <person name="Xiong J."/>
            <person name="Zhou Z."/>
            <person name="Huo F."/>
            <person name="Miao W."/>
            <person name="Ran C."/>
            <person name="Liu Y."/>
            <person name="Zhang J."/>
            <person name="Feng J."/>
            <person name="Wang M."/>
            <person name="Wang M."/>
            <person name="Wang L."/>
            <person name="Yao B."/>
        </authorList>
    </citation>
    <scope>NUCLEOTIDE SEQUENCE [LARGE SCALE GENOMIC DNA]</scope>
    <source>
        <strain evidence="1">Wuqing</strain>
    </source>
</reference>
<sequence>MASLLIRFSPLTANIREIFGSLQGANKGFLVFPLFLKCLNNEDIWRVMEVYKPVPVHYCTNFTSTAIAMLFKCDRSYDNKAAFVRWAVRILMCSWKLLPSKVILVKAKQGLTTDKGSTDSKLLYTSPETFIDPNNNGEQESIFPSTDFLMKANGFYDLKTFH</sequence>
<organism evidence="1 2">
    <name type="scientific">Thelohanellus kitauei</name>
    <name type="common">Myxosporean</name>
    <dbReference type="NCBI Taxonomy" id="669202"/>
    <lineage>
        <taxon>Eukaryota</taxon>
        <taxon>Metazoa</taxon>
        <taxon>Cnidaria</taxon>
        <taxon>Myxozoa</taxon>
        <taxon>Myxosporea</taxon>
        <taxon>Bivalvulida</taxon>
        <taxon>Platysporina</taxon>
        <taxon>Myxobolidae</taxon>
        <taxon>Thelohanellus</taxon>
    </lineage>
</organism>
<accession>A0A0C2JVG3</accession>